<gene>
    <name evidence="2" type="ORF">A6D92_07605</name>
</gene>
<dbReference type="PANTHER" id="PTHR43355">
    <property type="entry name" value="FLAVIN REDUCTASE (NADPH)"/>
    <property type="match status" value="1"/>
</dbReference>
<dbReference type="GO" id="GO:0042602">
    <property type="term" value="F:riboflavin reductase (NADPH) activity"/>
    <property type="evidence" value="ECO:0007669"/>
    <property type="project" value="TreeGrafter"/>
</dbReference>
<dbReference type="PANTHER" id="PTHR43355:SF2">
    <property type="entry name" value="FLAVIN REDUCTASE (NADPH)"/>
    <property type="match status" value="1"/>
</dbReference>
<protein>
    <submittedName>
        <fullName evidence="2">Flavin reductase</fullName>
    </submittedName>
</protein>
<evidence type="ECO:0000313" key="2">
    <source>
        <dbReference type="EMBL" id="OTA41337.1"/>
    </source>
</evidence>
<dbReference type="Pfam" id="PF13460">
    <property type="entry name" value="NAD_binding_10"/>
    <property type="match status" value="1"/>
</dbReference>
<reference evidence="3" key="1">
    <citation type="submission" date="2016-04" db="EMBL/GenBank/DDBJ databases">
        <authorList>
            <person name="Antunes L.P."/>
            <person name="Martins L.F."/>
            <person name="Pereira R.V."/>
            <person name="Thomas A.M."/>
            <person name="Barbosa D."/>
            <person name="Nascimento L."/>
            <person name="Silva G.M."/>
            <person name="Condomitti G.W."/>
            <person name="Digiampietri L.A."/>
            <person name="Lombardi K.C."/>
            <person name="Ramos P.L."/>
            <person name="Quaggio R.B."/>
            <person name="Oliveira J.C."/>
            <person name="Pascon R.C."/>
            <person name="Cruz J.B."/>
            <person name="Silva A.M."/>
            <person name="Setubal J.C."/>
        </authorList>
    </citation>
    <scope>NUCLEOTIDE SEQUENCE [LARGE SCALE GENOMIC DNA]</scope>
</reference>
<organism evidence="2 3">
    <name type="scientific">Symbiobacterium thermophilum</name>
    <dbReference type="NCBI Taxonomy" id="2734"/>
    <lineage>
        <taxon>Bacteria</taxon>
        <taxon>Bacillati</taxon>
        <taxon>Bacillota</taxon>
        <taxon>Clostridia</taxon>
        <taxon>Eubacteriales</taxon>
        <taxon>Symbiobacteriaceae</taxon>
        <taxon>Symbiobacterium</taxon>
    </lineage>
</organism>
<dbReference type="InterPro" id="IPR016040">
    <property type="entry name" value="NAD(P)-bd_dom"/>
</dbReference>
<dbReference type="AlphaFoldDB" id="A0A1Y2T6N3"/>
<dbReference type="InterPro" id="IPR036291">
    <property type="entry name" value="NAD(P)-bd_dom_sf"/>
</dbReference>
<comment type="caution">
    <text evidence="2">The sequence shown here is derived from an EMBL/GenBank/DDBJ whole genome shotgun (WGS) entry which is preliminary data.</text>
</comment>
<dbReference type="SUPFAM" id="SSF51735">
    <property type="entry name" value="NAD(P)-binding Rossmann-fold domains"/>
    <property type="match status" value="1"/>
</dbReference>
<proteinExistence type="predicted"/>
<dbReference type="Proteomes" id="UP000194267">
    <property type="component" value="Unassembled WGS sequence"/>
</dbReference>
<dbReference type="CDD" id="cd05244">
    <property type="entry name" value="BVR-B_like_SDR_a"/>
    <property type="match status" value="1"/>
</dbReference>
<feature type="domain" description="NAD(P)-binding" evidence="1">
    <location>
        <begin position="7"/>
        <end position="196"/>
    </location>
</feature>
<accession>A0A1Y2T6N3</accession>
<evidence type="ECO:0000313" key="3">
    <source>
        <dbReference type="Proteomes" id="UP000194267"/>
    </source>
</evidence>
<sequence>MKIAVIGATRGIGLEVVKQALEDDHDVTALVRDPDRMPVRHPRLHLVQGDARDPESVATAVQGQDVVCDCLGTKNVFARTVLFSTCAQNLARALRPEQLLIAVTGIGTGDSRGHGTFLYDHVVLPLVLGRIYADKERQERIIRDHIERWIIVRPGILTNGPRTGRYRALVDLHGVRGGRISRADVADFVLSQAKSPTFIGKTPLLIS</sequence>
<dbReference type="GO" id="GO:0004074">
    <property type="term" value="F:biliverdin reductase [NAD(P)H] activity"/>
    <property type="evidence" value="ECO:0007669"/>
    <property type="project" value="TreeGrafter"/>
</dbReference>
<dbReference type="Gene3D" id="3.40.50.720">
    <property type="entry name" value="NAD(P)-binding Rossmann-like Domain"/>
    <property type="match status" value="1"/>
</dbReference>
<name>A0A1Y2T6N3_SYMTR</name>
<dbReference type="EMBL" id="LWLV01000554">
    <property type="protein sequence ID" value="OTA41337.1"/>
    <property type="molecule type" value="Genomic_DNA"/>
</dbReference>
<dbReference type="InterPro" id="IPR051606">
    <property type="entry name" value="Polyketide_Oxido-like"/>
</dbReference>
<evidence type="ECO:0000259" key="1">
    <source>
        <dbReference type="Pfam" id="PF13460"/>
    </source>
</evidence>